<dbReference type="EMBL" id="ML977185">
    <property type="protein sequence ID" value="KAF1982341.1"/>
    <property type="molecule type" value="Genomic_DNA"/>
</dbReference>
<proteinExistence type="predicted"/>
<reference evidence="1" key="1">
    <citation type="journal article" date="2020" name="Stud. Mycol.">
        <title>101 Dothideomycetes genomes: a test case for predicting lifestyles and emergence of pathogens.</title>
        <authorList>
            <person name="Haridas S."/>
            <person name="Albert R."/>
            <person name="Binder M."/>
            <person name="Bloem J."/>
            <person name="Labutti K."/>
            <person name="Salamov A."/>
            <person name="Andreopoulos B."/>
            <person name="Baker S."/>
            <person name="Barry K."/>
            <person name="Bills G."/>
            <person name="Bluhm B."/>
            <person name="Cannon C."/>
            <person name="Castanera R."/>
            <person name="Culley D."/>
            <person name="Daum C."/>
            <person name="Ezra D."/>
            <person name="Gonzalez J."/>
            <person name="Henrissat B."/>
            <person name="Kuo A."/>
            <person name="Liang C."/>
            <person name="Lipzen A."/>
            <person name="Lutzoni F."/>
            <person name="Magnuson J."/>
            <person name="Mondo S."/>
            <person name="Nolan M."/>
            <person name="Ohm R."/>
            <person name="Pangilinan J."/>
            <person name="Park H.-J."/>
            <person name="Ramirez L."/>
            <person name="Alfaro M."/>
            <person name="Sun H."/>
            <person name="Tritt A."/>
            <person name="Yoshinaga Y."/>
            <person name="Zwiers L.-H."/>
            <person name="Turgeon B."/>
            <person name="Goodwin S."/>
            <person name="Spatafora J."/>
            <person name="Crous P."/>
            <person name="Grigoriev I."/>
        </authorList>
    </citation>
    <scope>NUCLEOTIDE SEQUENCE</scope>
    <source>
        <strain evidence="1">CBS 113979</strain>
    </source>
</reference>
<gene>
    <name evidence="1" type="ORF">K402DRAFT_340528</name>
</gene>
<protein>
    <submittedName>
        <fullName evidence="1">Uncharacterized protein</fullName>
    </submittedName>
</protein>
<evidence type="ECO:0000313" key="1">
    <source>
        <dbReference type="EMBL" id="KAF1982341.1"/>
    </source>
</evidence>
<keyword evidence="2" id="KW-1185">Reference proteome</keyword>
<dbReference type="Proteomes" id="UP000800041">
    <property type="component" value="Unassembled WGS sequence"/>
</dbReference>
<evidence type="ECO:0000313" key="2">
    <source>
        <dbReference type="Proteomes" id="UP000800041"/>
    </source>
</evidence>
<feature type="non-terminal residue" evidence="1">
    <location>
        <position position="1"/>
    </location>
</feature>
<organism evidence="1 2">
    <name type="scientific">Aulographum hederae CBS 113979</name>
    <dbReference type="NCBI Taxonomy" id="1176131"/>
    <lineage>
        <taxon>Eukaryota</taxon>
        <taxon>Fungi</taxon>
        <taxon>Dikarya</taxon>
        <taxon>Ascomycota</taxon>
        <taxon>Pezizomycotina</taxon>
        <taxon>Dothideomycetes</taxon>
        <taxon>Pleosporomycetidae</taxon>
        <taxon>Aulographales</taxon>
        <taxon>Aulographaceae</taxon>
    </lineage>
</organism>
<dbReference type="AlphaFoldDB" id="A0A6G1GN40"/>
<sequence>PVIDVILNDWNSKDWKNSADALAAWFNARWKKSGYSLSREAVHEILVRNGKQAVGGLGDYKDGAFRRSVFLD</sequence>
<name>A0A6G1GN40_9PEZI</name>
<accession>A0A6G1GN40</accession>